<protein>
    <recommendedName>
        <fullName evidence="3">HEAT repeat-containing protein</fullName>
    </recommendedName>
</protein>
<gene>
    <name evidence="1" type="ORF">GCM10023205_64710</name>
</gene>
<name>A0ABP9I2S4_9ACTN</name>
<dbReference type="Proteomes" id="UP001500466">
    <property type="component" value="Unassembled WGS sequence"/>
</dbReference>
<reference evidence="2" key="1">
    <citation type="journal article" date="2019" name="Int. J. Syst. Evol. Microbiol.">
        <title>The Global Catalogue of Microorganisms (GCM) 10K type strain sequencing project: providing services to taxonomists for standard genome sequencing and annotation.</title>
        <authorList>
            <consortium name="The Broad Institute Genomics Platform"/>
            <consortium name="The Broad Institute Genome Sequencing Center for Infectious Disease"/>
            <person name="Wu L."/>
            <person name="Ma J."/>
        </authorList>
    </citation>
    <scope>NUCLEOTIDE SEQUENCE [LARGE SCALE GENOMIC DNA]</scope>
    <source>
        <strain evidence="2">JCM 17986</strain>
    </source>
</reference>
<evidence type="ECO:0008006" key="3">
    <source>
        <dbReference type="Google" id="ProtNLM"/>
    </source>
</evidence>
<dbReference type="EMBL" id="BAABHS010000029">
    <property type="protein sequence ID" value="GAA4985421.1"/>
    <property type="molecule type" value="Genomic_DNA"/>
</dbReference>
<evidence type="ECO:0000313" key="2">
    <source>
        <dbReference type="Proteomes" id="UP001500466"/>
    </source>
</evidence>
<accession>A0ABP9I2S4</accession>
<comment type="caution">
    <text evidence="1">The sequence shown here is derived from an EMBL/GenBank/DDBJ whole genome shotgun (WGS) entry which is preliminary data.</text>
</comment>
<proteinExistence type="predicted"/>
<sequence length="856" mass="90812">MNSSESAVALGAAVYAAYSLAPTETAAKLTERLRSETLQALGTIYVRPSRAALAAVLASGDRDLLAAVAGHDHLDEDAALDLALLGDPAVGYALLTARGRSERTRDAVWRAADQASPGWRTDVVEPFLAEATLWQVRSALRSALRAPFPEVVRLAVGMLAPLLPPWVIVDGALRIVALTDHADVRGELDALAAVLRESADEHGHTDLADVVDAAARSGDPAAVLRAARAERGGGPEPRPAHDAWLVGLRFGDESETPPGGVDWEAVRGEAARSPFTTRAKVELTRHEGCPPDLVAEAVRDGIRTDSAHRLGPVPMSAAIPPADPGDLAALLSHGLDAGWYGIEDVLDCPGPAGEVLHALHRLAPRRADGADKGGVFHGSGAYRGRLPGAFAPAVARFVAPLGDDPEAWVSLYKLVGRFRGSCRELVAAAVEHASEQRADGTPVAWPKNLDAKFPAEAPEGARRQFYILLAAAPERVQRAVIPALDARAIQHLTVYYPLSPAVRAHVYDVCGMPAAVANAAHWEMPAEVVEGLLDLDDPDVNAYLYDFGAIAQDERVRICAGRRRDGGAGEVAISSALVDLLARTSPSRRRSWLLAALDSGDPTLVRAMLGRTRLNTDVGRLRVAIGLWERHGPDAVAALLDETEYPGRRPGAKHPFPARTHEVLRAAIAASEAGLASLHEALAAARAPEEVARYVIGQGAKAAERLDHFDAEYGTALPWRLLVATDAESPLPALVLEALVGREDCPGELLRAYLARNRVRLYRVTGLEWLDTALTDGRLRTEDLLALGTPAAAVVERLTEAVTAGTLPPRADILAAMAAAGFSPADPDHWAVALRLLPDFPGALPELLATTVSITS</sequence>
<keyword evidence="2" id="KW-1185">Reference proteome</keyword>
<organism evidence="1 2">
    <name type="scientific">Yinghuangia aomiensis</name>
    <dbReference type="NCBI Taxonomy" id="676205"/>
    <lineage>
        <taxon>Bacteria</taxon>
        <taxon>Bacillati</taxon>
        <taxon>Actinomycetota</taxon>
        <taxon>Actinomycetes</taxon>
        <taxon>Kitasatosporales</taxon>
        <taxon>Streptomycetaceae</taxon>
        <taxon>Yinghuangia</taxon>
    </lineage>
</organism>
<dbReference type="RefSeq" id="WP_345679316.1">
    <property type="nucleotide sequence ID" value="NZ_BAABHS010000029.1"/>
</dbReference>
<evidence type="ECO:0000313" key="1">
    <source>
        <dbReference type="EMBL" id="GAA4985421.1"/>
    </source>
</evidence>